<sequence length="324" mass="37170">MLDKPTVSIIIPAYNSGTFIHILLDSLIVQTYKNFEVIVVNDGSSDNTIEVVENYSRSSQLTVNLITQNNAGVSTARNVGLDNAQGEFCIFIDSDDHVAPQFLEKLLHKQKETSANIVYCGCNQGGKNCVRPQPAAFQDGDLLRQRIARELLFHLGGVLIRRDFLIRENIRFNTELALGEDLLFTYTILAKQHLHAVPEYLYNQTYREDSVMNSAWSKEDYEHNAHAMDIIYSTMITLCHDSQKETVAPLLKNMAITAKIKFLWGLLQSGKYDQTLKYLNSTYLTLSQSDIASLKSKERKKYRVIMSKNTFLWRLYFLFRKKKF</sequence>
<evidence type="ECO:0000259" key="3">
    <source>
        <dbReference type="Pfam" id="PF00535"/>
    </source>
</evidence>
<dbReference type="CDD" id="cd00761">
    <property type="entry name" value="Glyco_tranf_GTA_type"/>
    <property type="match status" value="1"/>
</dbReference>
<evidence type="ECO:0000313" key="5">
    <source>
        <dbReference type="Proteomes" id="UP001152651"/>
    </source>
</evidence>
<dbReference type="PANTHER" id="PTHR22916">
    <property type="entry name" value="GLYCOSYLTRANSFERASE"/>
    <property type="match status" value="1"/>
</dbReference>
<evidence type="ECO:0000313" key="4">
    <source>
        <dbReference type="EMBL" id="CAH6660795.1"/>
    </source>
</evidence>
<dbReference type="EMBL" id="CALSBS010000016">
    <property type="protein sequence ID" value="CAH6660795.1"/>
    <property type="molecule type" value="Genomic_DNA"/>
</dbReference>
<organism evidence="4 5">
    <name type="scientific">Pseudocitrobacter vendiensis</name>
    <dbReference type="NCBI Taxonomy" id="2488306"/>
    <lineage>
        <taxon>Bacteria</taxon>
        <taxon>Pseudomonadati</taxon>
        <taxon>Pseudomonadota</taxon>
        <taxon>Gammaproteobacteria</taxon>
        <taxon>Enterobacterales</taxon>
        <taxon>Enterobacteriaceae</taxon>
        <taxon>Pseudocitrobacter</taxon>
    </lineage>
</organism>
<name>A0ABM9FCY4_9ENTR</name>
<dbReference type="PANTHER" id="PTHR22916:SF51">
    <property type="entry name" value="GLYCOSYLTRANSFERASE EPSH-RELATED"/>
    <property type="match status" value="1"/>
</dbReference>
<gene>
    <name evidence="4" type="ORF">FBBNIHIM_16915</name>
</gene>
<protein>
    <submittedName>
        <fullName evidence="4">Glycosyltransferase family 2 protein</fullName>
    </submittedName>
</protein>
<dbReference type="SUPFAM" id="SSF53448">
    <property type="entry name" value="Nucleotide-diphospho-sugar transferases"/>
    <property type="match status" value="1"/>
</dbReference>
<reference evidence="4" key="1">
    <citation type="submission" date="2022-05" db="EMBL/GenBank/DDBJ databases">
        <authorList>
            <person name="Blom J."/>
        </authorList>
    </citation>
    <scope>NUCLEOTIDE SEQUENCE</scope>
    <source>
        <strain evidence="4">Type strain: CPO20170097</strain>
    </source>
</reference>
<dbReference type="Pfam" id="PF00535">
    <property type="entry name" value="Glycos_transf_2"/>
    <property type="match status" value="1"/>
</dbReference>
<dbReference type="RefSeq" id="WP_253898521.1">
    <property type="nucleotide sequence ID" value="NZ_CALSBS010000016.1"/>
</dbReference>
<keyword evidence="5" id="KW-1185">Reference proteome</keyword>
<comment type="caution">
    <text evidence="4">The sequence shown here is derived from an EMBL/GenBank/DDBJ whole genome shotgun (WGS) entry which is preliminary data.</text>
</comment>
<evidence type="ECO:0000256" key="1">
    <source>
        <dbReference type="ARBA" id="ARBA00022676"/>
    </source>
</evidence>
<evidence type="ECO:0000256" key="2">
    <source>
        <dbReference type="ARBA" id="ARBA00022679"/>
    </source>
</evidence>
<dbReference type="Gene3D" id="3.90.550.10">
    <property type="entry name" value="Spore Coat Polysaccharide Biosynthesis Protein SpsA, Chain A"/>
    <property type="match status" value="1"/>
</dbReference>
<dbReference type="InterPro" id="IPR029044">
    <property type="entry name" value="Nucleotide-diphossugar_trans"/>
</dbReference>
<keyword evidence="2" id="KW-0808">Transferase</keyword>
<feature type="domain" description="Glycosyltransferase 2-like" evidence="3">
    <location>
        <begin position="8"/>
        <end position="135"/>
    </location>
</feature>
<keyword evidence="1" id="KW-0328">Glycosyltransferase</keyword>
<dbReference type="Proteomes" id="UP001152651">
    <property type="component" value="Unassembled WGS sequence"/>
</dbReference>
<proteinExistence type="predicted"/>
<accession>A0ABM9FCY4</accession>
<dbReference type="InterPro" id="IPR001173">
    <property type="entry name" value="Glyco_trans_2-like"/>
</dbReference>